<dbReference type="Proteomes" id="UP000279089">
    <property type="component" value="Unassembled WGS sequence"/>
</dbReference>
<evidence type="ECO:0000256" key="2">
    <source>
        <dbReference type="ARBA" id="ARBA00023015"/>
    </source>
</evidence>
<dbReference type="PANTHER" id="PTHR43133:SF46">
    <property type="entry name" value="RNA POLYMERASE SIGMA-70 FACTOR ECF SUBFAMILY"/>
    <property type="match status" value="1"/>
</dbReference>
<comment type="similarity">
    <text evidence="1">Belongs to the sigma-70 factor family. ECF subfamily.</text>
</comment>
<dbReference type="InterPro" id="IPR013324">
    <property type="entry name" value="RNA_pol_sigma_r3/r4-like"/>
</dbReference>
<dbReference type="PANTHER" id="PTHR43133">
    <property type="entry name" value="RNA POLYMERASE ECF-TYPE SIGMA FACTO"/>
    <property type="match status" value="1"/>
</dbReference>
<dbReference type="SUPFAM" id="SSF88659">
    <property type="entry name" value="Sigma3 and sigma4 domains of RNA polymerase sigma factors"/>
    <property type="match status" value="1"/>
</dbReference>
<dbReference type="SUPFAM" id="SSF88946">
    <property type="entry name" value="Sigma2 domain of RNA polymerase sigma factors"/>
    <property type="match status" value="1"/>
</dbReference>
<dbReference type="GO" id="GO:0006352">
    <property type="term" value="P:DNA-templated transcription initiation"/>
    <property type="evidence" value="ECO:0007669"/>
    <property type="project" value="InterPro"/>
</dbReference>
<name>A0A3N4N4S4_9BACT</name>
<dbReference type="Pfam" id="PF04542">
    <property type="entry name" value="Sigma70_r2"/>
    <property type="match status" value="1"/>
</dbReference>
<evidence type="ECO:0000259" key="6">
    <source>
        <dbReference type="Pfam" id="PF08281"/>
    </source>
</evidence>
<dbReference type="AlphaFoldDB" id="A0A3N4N4S4"/>
<sequence>MSIFLSFTFYPKDQCAMREDCTTPNNSPQGLETLKQLFNQYRCALIVEAQLILHDIWEAEDVVQDTFIVLWEKDHLMNVPPEKHKSYIFCAVRNNCLSLQRKLQTAEKKKAHYLETAPQYDMSDQGEAWEVRSRINEAVQELPEQRRLAFIKAHLHQKTYREVGAEMGLKMETVRSHVKIALRNLRGMLKHLK</sequence>
<dbReference type="CDD" id="cd06171">
    <property type="entry name" value="Sigma70_r4"/>
    <property type="match status" value="1"/>
</dbReference>
<keyword evidence="2" id="KW-0805">Transcription regulation</keyword>
<evidence type="ECO:0000313" key="7">
    <source>
        <dbReference type="EMBL" id="RPD42623.1"/>
    </source>
</evidence>
<dbReference type="OrthoDB" id="659855at2"/>
<dbReference type="GO" id="GO:0003677">
    <property type="term" value="F:DNA binding"/>
    <property type="evidence" value="ECO:0007669"/>
    <property type="project" value="InterPro"/>
</dbReference>
<dbReference type="InterPro" id="IPR014284">
    <property type="entry name" value="RNA_pol_sigma-70_dom"/>
</dbReference>
<keyword evidence="3" id="KW-0731">Sigma factor</keyword>
<dbReference type="InterPro" id="IPR036388">
    <property type="entry name" value="WH-like_DNA-bd_sf"/>
</dbReference>
<gene>
    <name evidence="7" type="ORF">EG028_05500</name>
</gene>
<keyword evidence="4" id="KW-0804">Transcription</keyword>
<dbReference type="Gene3D" id="1.10.1740.10">
    <property type="match status" value="1"/>
</dbReference>
<evidence type="ECO:0000256" key="4">
    <source>
        <dbReference type="ARBA" id="ARBA00023163"/>
    </source>
</evidence>
<dbReference type="Gene3D" id="1.10.10.10">
    <property type="entry name" value="Winged helix-like DNA-binding domain superfamily/Winged helix DNA-binding domain"/>
    <property type="match status" value="1"/>
</dbReference>
<dbReference type="Pfam" id="PF08281">
    <property type="entry name" value="Sigma70_r4_2"/>
    <property type="match status" value="1"/>
</dbReference>
<keyword evidence="8" id="KW-1185">Reference proteome</keyword>
<dbReference type="NCBIfam" id="TIGR02937">
    <property type="entry name" value="sigma70-ECF"/>
    <property type="match status" value="1"/>
</dbReference>
<dbReference type="GO" id="GO:0016987">
    <property type="term" value="F:sigma factor activity"/>
    <property type="evidence" value="ECO:0007669"/>
    <property type="project" value="UniProtKB-KW"/>
</dbReference>
<feature type="domain" description="RNA polymerase sigma factor 70 region 4 type 2" evidence="6">
    <location>
        <begin position="134"/>
        <end position="184"/>
    </location>
</feature>
<dbReference type="InterPro" id="IPR039425">
    <property type="entry name" value="RNA_pol_sigma-70-like"/>
</dbReference>
<dbReference type="InterPro" id="IPR013325">
    <property type="entry name" value="RNA_pol_sigma_r2"/>
</dbReference>
<accession>A0A3N4N4S4</accession>
<proteinExistence type="inferred from homology"/>
<feature type="domain" description="RNA polymerase sigma-70 region 2" evidence="5">
    <location>
        <begin position="38"/>
        <end position="104"/>
    </location>
</feature>
<dbReference type="EMBL" id="RMBX01000002">
    <property type="protein sequence ID" value="RPD42623.1"/>
    <property type="molecule type" value="Genomic_DNA"/>
</dbReference>
<reference evidence="8" key="1">
    <citation type="submission" date="2018-11" db="EMBL/GenBank/DDBJ databases">
        <title>Chitinophaga lutea sp.nov., isolate from arsenic contaminated soil.</title>
        <authorList>
            <person name="Zong Y."/>
        </authorList>
    </citation>
    <scope>NUCLEOTIDE SEQUENCE [LARGE SCALE GENOMIC DNA]</scope>
    <source>
        <strain evidence="8">YLT18</strain>
    </source>
</reference>
<organism evidence="7 8">
    <name type="scientific">Chitinophaga barathri</name>
    <dbReference type="NCBI Taxonomy" id="1647451"/>
    <lineage>
        <taxon>Bacteria</taxon>
        <taxon>Pseudomonadati</taxon>
        <taxon>Bacteroidota</taxon>
        <taxon>Chitinophagia</taxon>
        <taxon>Chitinophagales</taxon>
        <taxon>Chitinophagaceae</taxon>
        <taxon>Chitinophaga</taxon>
    </lineage>
</organism>
<comment type="caution">
    <text evidence="7">The sequence shown here is derived from an EMBL/GenBank/DDBJ whole genome shotgun (WGS) entry which is preliminary data.</text>
</comment>
<protein>
    <submittedName>
        <fullName evidence="7">Sigma-70 family RNA polymerase sigma factor</fullName>
    </submittedName>
</protein>
<evidence type="ECO:0000259" key="5">
    <source>
        <dbReference type="Pfam" id="PF04542"/>
    </source>
</evidence>
<dbReference type="InterPro" id="IPR007627">
    <property type="entry name" value="RNA_pol_sigma70_r2"/>
</dbReference>
<evidence type="ECO:0000256" key="3">
    <source>
        <dbReference type="ARBA" id="ARBA00023082"/>
    </source>
</evidence>
<evidence type="ECO:0000313" key="8">
    <source>
        <dbReference type="Proteomes" id="UP000279089"/>
    </source>
</evidence>
<evidence type="ECO:0000256" key="1">
    <source>
        <dbReference type="ARBA" id="ARBA00010641"/>
    </source>
</evidence>
<dbReference type="InterPro" id="IPR013249">
    <property type="entry name" value="RNA_pol_sigma70_r4_t2"/>
</dbReference>